<dbReference type="InterPro" id="IPR029045">
    <property type="entry name" value="ClpP/crotonase-like_dom_sf"/>
</dbReference>
<dbReference type="PROSITE" id="PS50980">
    <property type="entry name" value="COA_CT_NTER"/>
    <property type="match status" value="1"/>
</dbReference>
<comment type="caution">
    <text evidence="3">The sequence shown here is derived from an EMBL/GenBank/DDBJ whole genome shotgun (WGS) entry which is preliminary data.</text>
</comment>
<feature type="domain" description="CoA carboxyltransferase N-terminal" evidence="1">
    <location>
        <begin position="1"/>
        <end position="94"/>
    </location>
</feature>
<feature type="non-terminal residue" evidence="3">
    <location>
        <position position="230"/>
    </location>
</feature>
<dbReference type="InterPro" id="IPR051047">
    <property type="entry name" value="AccD/PCCB"/>
</dbReference>
<dbReference type="AlphaFoldDB" id="X0WC95"/>
<dbReference type="Gene3D" id="3.90.226.10">
    <property type="entry name" value="2-enoyl-CoA Hydratase, Chain A, domain 1"/>
    <property type="match status" value="2"/>
</dbReference>
<reference evidence="3" key="1">
    <citation type="journal article" date="2014" name="Front. Microbiol.">
        <title>High frequency of phylogenetically diverse reductive dehalogenase-homologous genes in deep subseafloor sedimentary metagenomes.</title>
        <authorList>
            <person name="Kawai M."/>
            <person name="Futagami T."/>
            <person name="Toyoda A."/>
            <person name="Takaki Y."/>
            <person name="Nishi S."/>
            <person name="Hori S."/>
            <person name="Arai W."/>
            <person name="Tsubouchi T."/>
            <person name="Morono Y."/>
            <person name="Uchiyama I."/>
            <person name="Ito T."/>
            <person name="Fujiyama A."/>
            <person name="Inagaki F."/>
            <person name="Takami H."/>
        </authorList>
    </citation>
    <scope>NUCLEOTIDE SEQUENCE</scope>
    <source>
        <strain evidence="3">Expedition CK06-06</strain>
    </source>
</reference>
<proteinExistence type="predicted"/>
<dbReference type="SUPFAM" id="SSF52096">
    <property type="entry name" value="ClpP/crotonase"/>
    <property type="match status" value="2"/>
</dbReference>
<feature type="domain" description="CoA carboxyltransferase C-terminal" evidence="2">
    <location>
        <begin position="98"/>
        <end position="230"/>
    </location>
</feature>
<dbReference type="PROSITE" id="PS50989">
    <property type="entry name" value="COA_CT_CTER"/>
    <property type="match status" value="1"/>
</dbReference>
<sequence length="230" mass="25116">MGPAAGGGVYSPAITDFIFMVKGTGQMYITGPDVVKGVTGEEITHEELGGAMANARKAGNCHFVADNDQECLQMVRRLLSFLPQSSMEEPPVVETRDDPDRMDEGLLDIVPEDPTKAYDMKEVITRVIDDGDFMEVHQHFAPNLIVGFGRLRGRTIGIVAQQPMQHAGVIDINASDKGARFVRFCDCFNIPLLTFVDVPGYMPGTAQEHGGIIRHGAKFLYAYAEATVPK</sequence>
<dbReference type="EMBL" id="BARS01048906">
    <property type="protein sequence ID" value="GAG28544.1"/>
    <property type="molecule type" value="Genomic_DNA"/>
</dbReference>
<dbReference type="InterPro" id="IPR034733">
    <property type="entry name" value="AcCoA_carboxyl_beta"/>
</dbReference>
<dbReference type="InterPro" id="IPR011763">
    <property type="entry name" value="COA_CT_C"/>
</dbReference>
<protein>
    <recommendedName>
        <fullName evidence="4">CoA carboxyltransferase N-terminal domain-containing protein</fullName>
    </recommendedName>
</protein>
<evidence type="ECO:0000259" key="2">
    <source>
        <dbReference type="PROSITE" id="PS50989"/>
    </source>
</evidence>
<dbReference type="GO" id="GO:0004658">
    <property type="term" value="F:propionyl-CoA carboxylase activity"/>
    <property type="evidence" value="ECO:0007669"/>
    <property type="project" value="TreeGrafter"/>
</dbReference>
<dbReference type="PANTHER" id="PTHR43842:SF2">
    <property type="entry name" value="PROPIONYL-COA CARBOXYLASE BETA CHAIN, MITOCHONDRIAL"/>
    <property type="match status" value="1"/>
</dbReference>
<evidence type="ECO:0008006" key="4">
    <source>
        <dbReference type="Google" id="ProtNLM"/>
    </source>
</evidence>
<evidence type="ECO:0000259" key="1">
    <source>
        <dbReference type="PROSITE" id="PS50980"/>
    </source>
</evidence>
<dbReference type="InterPro" id="IPR011762">
    <property type="entry name" value="COA_CT_N"/>
</dbReference>
<dbReference type="PANTHER" id="PTHR43842">
    <property type="entry name" value="PROPIONYL-COA CARBOXYLASE BETA CHAIN"/>
    <property type="match status" value="1"/>
</dbReference>
<evidence type="ECO:0000313" key="3">
    <source>
        <dbReference type="EMBL" id="GAG28544.1"/>
    </source>
</evidence>
<accession>X0WC95</accession>
<gene>
    <name evidence="3" type="ORF">S01H1_73215</name>
</gene>
<organism evidence="3">
    <name type="scientific">marine sediment metagenome</name>
    <dbReference type="NCBI Taxonomy" id="412755"/>
    <lineage>
        <taxon>unclassified sequences</taxon>
        <taxon>metagenomes</taxon>
        <taxon>ecological metagenomes</taxon>
    </lineage>
</organism>
<dbReference type="Pfam" id="PF01039">
    <property type="entry name" value="Carboxyl_trans"/>
    <property type="match status" value="1"/>
</dbReference>
<name>X0WC95_9ZZZZ</name>